<dbReference type="RefSeq" id="WP_019973512.1">
    <property type="nucleotide sequence ID" value="NZ_BJXC01000001.1"/>
</dbReference>
<gene>
    <name evidence="1" type="ORF">EB1_00160</name>
</gene>
<name>A0A511NCC9_9FLAO</name>
<dbReference type="OrthoDB" id="1440064at2"/>
<keyword evidence="2" id="KW-1185">Reference proteome</keyword>
<sequence length="421" mass="47139">MLKKYDNICETIKTKPLKGIFFFILLFFFFIQNTVAQTLSKGDIVVVGVNYNFNTNSGDPDKTTACAINSSANIVSDVIYLMPLVDISQGTSFVITDNGFERRNAGKFGTTEGVIKFTLKNGNSFSKGQVIELRIPVNSNNASYLSSANPKWNTSIMQSGMSVNFAKQDQLIITSSNSSWNGTSQHNGSLTGNYLYAFNAIHDWVKLPTPSSTETQNSALPGYDNASTDYTNIDQNDLRRHHFTPNKIETNPKEFSFSYYNGPRTATSKNEWLIRLLNPNNWKNESTCSNFQNNINTNSISIIDKLDEFEKCADETIPLSVELDNTSNSIQINYEWFRVVTPTNTGGTSIGVGRELSNYKETTAGTYYYYCKITYQLKWNNCQTNNNTSNCSEARSTNIVNSGYIKVKVTPLPKIAPIEMN</sequence>
<dbReference type="EMBL" id="BJXC01000001">
    <property type="protein sequence ID" value="GEM50226.1"/>
    <property type="molecule type" value="Genomic_DNA"/>
</dbReference>
<protein>
    <submittedName>
        <fullName evidence="1">Uncharacterized protein</fullName>
    </submittedName>
</protein>
<reference evidence="1 2" key="1">
    <citation type="submission" date="2019-07" db="EMBL/GenBank/DDBJ databases">
        <title>Whole genome shotgun sequence of Empedobacter brevis NBRC 14943.</title>
        <authorList>
            <person name="Hosoyama A."/>
            <person name="Uohara A."/>
            <person name="Ohji S."/>
            <person name="Ichikawa N."/>
        </authorList>
    </citation>
    <scope>NUCLEOTIDE SEQUENCE [LARGE SCALE GENOMIC DNA]</scope>
    <source>
        <strain evidence="1 2">NBRC 14943</strain>
    </source>
</reference>
<accession>A0A511NCC9</accession>
<dbReference type="AlphaFoldDB" id="A0A511NCC9"/>
<evidence type="ECO:0000313" key="2">
    <source>
        <dbReference type="Proteomes" id="UP000321245"/>
    </source>
</evidence>
<proteinExistence type="predicted"/>
<organism evidence="1 2">
    <name type="scientific">Empedobacter brevis NBRC 14943 = ATCC 43319</name>
    <dbReference type="NCBI Taxonomy" id="1218108"/>
    <lineage>
        <taxon>Bacteria</taxon>
        <taxon>Pseudomonadati</taxon>
        <taxon>Bacteroidota</taxon>
        <taxon>Flavobacteriia</taxon>
        <taxon>Flavobacteriales</taxon>
        <taxon>Weeksellaceae</taxon>
        <taxon>Empedobacter</taxon>
    </lineage>
</organism>
<evidence type="ECO:0000313" key="1">
    <source>
        <dbReference type="EMBL" id="GEM50226.1"/>
    </source>
</evidence>
<dbReference type="GeneID" id="84648325"/>
<comment type="caution">
    <text evidence="1">The sequence shown here is derived from an EMBL/GenBank/DDBJ whole genome shotgun (WGS) entry which is preliminary data.</text>
</comment>
<dbReference type="STRING" id="1218108.GCA_000382425_00016"/>
<dbReference type="Proteomes" id="UP000321245">
    <property type="component" value="Unassembled WGS sequence"/>
</dbReference>